<protein>
    <recommendedName>
        <fullName evidence="3">Class I SAM-dependent methyltransferase</fullName>
    </recommendedName>
</protein>
<keyword evidence="2" id="KW-1185">Reference proteome</keyword>
<reference evidence="1 2" key="1">
    <citation type="submission" date="2021-03" db="EMBL/GenBank/DDBJ databases">
        <title>Complete Genome Sequences of Two Lysobacter Strains Isolated from Sea Water (Lysobacter caseinilyticus) and Soil (Lysobacter helvus) in South Korea.</title>
        <authorList>
            <person name="Watanabe Y."/>
            <person name="Arakawa K."/>
        </authorList>
    </citation>
    <scope>NUCLEOTIDE SEQUENCE [LARGE SCALE GENOMIC DNA]</scope>
    <source>
        <strain evidence="1 2">KVB24</strain>
    </source>
</reference>
<evidence type="ECO:0008006" key="3">
    <source>
        <dbReference type="Google" id="ProtNLM"/>
    </source>
</evidence>
<proteinExistence type="predicted"/>
<evidence type="ECO:0000313" key="2">
    <source>
        <dbReference type="Proteomes" id="UP000681317"/>
    </source>
</evidence>
<dbReference type="SUPFAM" id="SSF53335">
    <property type="entry name" value="S-adenosyl-L-methionine-dependent methyltransferases"/>
    <property type="match status" value="1"/>
</dbReference>
<sequence>MSLWSDFLTNEDLLIHKWKHYFPIYERHLARFRDQDVLMLEIGVSHGGSLRMWKRMLGPHARIVGIDIDPRAAGAAEDQVDVRIGSQADAAFLRSVVEEFGAPDIVLDDGSHVMEHVNATFDVLYPLVPKNGVYMVEDMHTAYWDEFGGGLGRAGSFIERSKALVDRLNADHARGAIAPDDFTASTRSICFYDSFVVFEKGRTTGKSAPQVGKRLFD</sequence>
<dbReference type="RefSeq" id="WP_213434053.1">
    <property type="nucleotide sequence ID" value="NZ_AP024545.1"/>
</dbReference>
<name>A0ABM7Q6W3_9GAMM</name>
<organism evidence="1 2">
    <name type="scientific">Noviluteimonas caseinilytica</name>
    <dbReference type="NCBI Taxonomy" id="2675101"/>
    <lineage>
        <taxon>Bacteria</taxon>
        <taxon>Pseudomonadati</taxon>
        <taxon>Pseudomonadota</taxon>
        <taxon>Gammaproteobacteria</taxon>
        <taxon>Lysobacterales</taxon>
        <taxon>Lysobacteraceae</taxon>
        <taxon>Noviluteimonas</taxon>
    </lineage>
</organism>
<dbReference type="EMBL" id="AP024545">
    <property type="protein sequence ID" value="BCT93114.1"/>
    <property type="molecule type" value="Genomic_DNA"/>
</dbReference>
<evidence type="ECO:0000313" key="1">
    <source>
        <dbReference type="EMBL" id="BCT93114.1"/>
    </source>
</evidence>
<dbReference type="Pfam" id="PF13578">
    <property type="entry name" value="Methyltransf_24"/>
    <property type="match status" value="1"/>
</dbReference>
<dbReference type="Gene3D" id="3.40.50.150">
    <property type="entry name" value="Vaccinia Virus protein VP39"/>
    <property type="match status" value="1"/>
</dbReference>
<dbReference type="Proteomes" id="UP000681317">
    <property type="component" value="Chromosome"/>
</dbReference>
<accession>A0ABM7Q6W3</accession>
<dbReference type="InterPro" id="IPR029063">
    <property type="entry name" value="SAM-dependent_MTases_sf"/>
</dbReference>
<dbReference type="CDD" id="cd02440">
    <property type="entry name" value="AdoMet_MTases"/>
    <property type="match status" value="1"/>
</dbReference>
<gene>
    <name evidence="1" type="ORF">LYSCAS_21380</name>
</gene>